<dbReference type="GeneID" id="94337713"/>
<protein>
    <submittedName>
        <fullName evidence="4">DNA polymerase V-Myb-binding protein 1A</fullName>
    </submittedName>
</protein>
<feature type="compositionally biased region" description="Basic and acidic residues" evidence="3">
    <location>
        <begin position="882"/>
        <end position="892"/>
    </location>
</feature>
<dbReference type="PANTHER" id="PTHR13213:SF2">
    <property type="entry name" value="MYB-BINDING PROTEIN 1A"/>
    <property type="match status" value="1"/>
</dbReference>
<accession>A0AAD9UMP1</accession>
<evidence type="ECO:0000256" key="2">
    <source>
        <dbReference type="ARBA" id="ARBA00023242"/>
    </source>
</evidence>
<evidence type="ECO:0000313" key="5">
    <source>
        <dbReference type="Proteomes" id="UP001214638"/>
    </source>
</evidence>
<dbReference type="EMBL" id="JALLKP010000005">
    <property type="protein sequence ID" value="KAK2195114.1"/>
    <property type="molecule type" value="Genomic_DNA"/>
</dbReference>
<dbReference type="GO" id="GO:0003677">
    <property type="term" value="F:DNA binding"/>
    <property type="evidence" value="ECO:0007669"/>
    <property type="project" value="InterPro"/>
</dbReference>
<evidence type="ECO:0000256" key="1">
    <source>
        <dbReference type="ARBA" id="ARBA00004123"/>
    </source>
</evidence>
<reference evidence="4" key="1">
    <citation type="journal article" date="2023" name="Nat. Microbiol.">
        <title>Babesia duncani multi-omics identifies virulence factors and drug targets.</title>
        <authorList>
            <person name="Singh P."/>
            <person name="Lonardi S."/>
            <person name="Liang Q."/>
            <person name="Vydyam P."/>
            <person name="Khabirova E."/>
            <person name="Fang T."/>
            <person name="Gihaz S."/>
            <person name="Thekkiniath J."/>
            <person name="Munshi M."/>
            <person name="Abel S."/>
            <person name="Ciampossin L."/>
            <person name="Batugedara G."/>
            <person name="Gupta M."/>
            <person name="Lu X.M."/>
            <person name="Lenz T."/>
            <person name="Chakravarty S."/>
            <person name="Cornillot E."/>
            <person name="Hu Y."/>
            <person name="Ma W."/>
            <person name="Gonzalez L.M."/>
            <person name="Sanchez S."/>
            <person name="Estrada K."/>
            <person name="Sanchez-Flores A."/>
            <person name="Montero E."/>
            <person name="Harb O.S."/>
            <person name="Le Roch K.G."/>
            <person name="Mamoun C.B."/>
        </authorList>
    </citation>
    <scope>NUCLEOTIDE SEQUENCE</scope>
    <source>
        <strain evidence="4">WA1</strain>
    </source>
</reference>
<keyword evidence="2" id="KW-0539">Nucleus</keyword>
<keyword evidence="5" id="KW-1185">Reference proteome</keyword>
<dbReference type="PANTHER" id="PTHR13213">
    <property type="entry name" value="MYB-BINDING PROTEIN 1A FAMILY MEMBER"/>
    <property type="match status" value="1"/>
</dbReference>
<dbReference type="GO" id="GO:0006355">
    <property type="term" value="P:regulation of DNA-templated transcription"/>
    <property type="evidence" value="ECO:0007669"/>
    <property type="project" value="InterPro"/>
</dbReference>
<organism evidence="4 5">
    <name type="scientific">Babesia duncani</name>
    <dbReference type="NCBI Taxonomy" id="323732"/>
    <lineage>
        <taxon>Eukaryota</taxon>
        <taxon>Sar</taxon>
        <taxon>Alveolata</taxon>
        <taxon>Apicomplexa</taxon>
        <taxon>Aconoidasida</taxon>
        <taxon>Piroplasmida</taxon>
        <taxon>Babesiidae</taxon>
        <taxon>Babesia</taxon>
    </lineage>
</organism>
<comment type="caution">
    <text evidence="4">The sequence shown here is derived from an EMBL/GenBank/DDBJ whole genome shotgun (WGS) entry which is preliminary data.</text>
</comment>
<dbReference type="GO" id="GO:0005730">
    <property type="term" value="C:nucleolus"/>
    <property type="evidence" value="ECO:0007669"/>
    <property type="project" value="InterPro"/>
</dbReference>
<feature type="region of interest" description="Disordered" evidence="3">
    <location>
        <begin position="851"/>
        <end position="892"/>
    </location>
</feature>
<sequence>MAEMDLTKYLECFEKLTENDINAQEEAISYILNVVSDNQNAVFSEENVETPNVTENSRCFTRNYKYKYITQNYCIYTQYCIDRLLKGLKSGRKDSRNGFTKALKSVLHARKDDVDLEAIYLHLIETTSKYDNNETKDVLCGRLHGLFILELFGFFRQSQILDKLPDVYNMIWDIYDTKIYFQSACCWLLYLISKDIYETFNDNVFLTHVKNRLHFILDEQFVDKIGGANNDESVQSIGKGFTGILPCPLLGLYIKINELVSKSDSIMSDKENTWINNSPLKDPEFSLCLRYIVGASKYYPFIGWFFEAFVEIILKSEFAPLLLSQLWNCISLNLLVSTASVQKQLVGLYFTSVLLIHLEHDQKLMALILTKSSNLLNLLNVHSNPRNSSNVAIYSRHVLQLFEDILKPLESNITRSQGSIHSVEYNFPIQTTGYTMYICINDNFINVGKESLICGPLSDADRIVCMMSVAKALDYTCNKFHTRLMKRFVSNYDCVKLYNALECSISNLELNVKVIQWIFAMLQMCIDQCLKTDMLQLMERFVILKTCWIPFENGPFTGNIYINLLTCCNSTSAKSRCLLVTTEPLLDHKVKGAVATQAKGLLSNCIALNNQVLMSAVSLLSRIHQLNNTKSLHEMDKSSDPQLIQDIYKRLFYTICDLYSFNGIVKTYRDQNDGLVALSQIGECEIKLGAIGQFNIDGHLSRQLLVACEQFENSKVKQFNCISSSGYILSLLLLLIECQWHHLQGMSCGFIKSKDEMDPLVPIEIVKFLVDFSNAIMHCLSANNYNEAVQRLDSQVLIDAIFLEHESPVVALLHSVAKRLWPLVTDSLPPRVIKWILAETLITPCAENDESFEEGSDLLGDEDSSDESSEENCSDSLSEESEGTHVGKRDGNANVEIDMKSIDAIEDSENGDIELTPSMAFDELGNDANGNRNLLRLERRRLRGLEDIDPKGLNYKIRHGELLIPVFKSINCFEDHHLECIRELFKSIVKASNLLNRKLGLSTMNVLNIYINKLVKVIATIHQGLKKSRVIRIEANVKVIGDLLRCVLNAQCYKGFSNKILQMVSALVFAVCYKIELAWEDESFKTTGAYLSMGFMAMALGKYCELRMDFIRNLLSQCPNVLAGIDYVKLALLSNVSFKRSQMLEICLAVLRRVNCYPTTQKWKEIKVTDEMIGPFARGIDKRLSCTNFFTMNLLESTLEQLVLLLDQLNSFTSPPRNENEPPSKRKKNTMSKQLIKAIANLSHFILTRLPHAESSQSLHKQLLNTCTSLKDQGCFVKQHNILQVTINKLSKSK</sequence>
<name>A0AAD9UMP1_9APIC</name>
<dbReference type="InterPro" id="IPR007015">
    <property type="entry name" value="DNA_pol_V/MYBBP1A"/>
</dbReference>
<comment type="subcellular location">
    <subcellularLocation>
        <location evidence="1">Nucleus</location>
    </subcellularLocation>
</comment>
<dbReference type="Proteomes" id="UP001214638">
    <property type="component" value="Unassembled WGS sequence"/>
</dbReference>
<dbReference type="KEGG" id="bdw:94337713"/>
<feature type="compositionally biased region" description="Acidic residues" evidence="3">
    <location>
        <begin position="851"/>
        <end position="881"/>
    </location>
</feature>
<evidence type="ECO:0000256" key="3">
    <source>
        <dbReference type="SAM" id="MobiDB-lite"/>
    </source>
</evidence>
<gene>
    <name evidence="4" type="ORF">BdWA1_003416</name>
</gene>
<proteinExistence type="predicted"/>
<evidence type="ECO:0000313" key="4">
    <source>
        <dbReference type="EMBL" id="KAK2195114.1"/>
    </source>
</evidence>
<dbReference type="RefSeq" id="XP_067801957.1">
    <property type="nucleotide sequence ID" value="XM_067948426.1"/>
</dbReference>
<dbReference type="Pfam" id="PF04931">
    <property type="entry name" value="DNA_pol_phi"/>
    <property type="match status" value="1"/>
</dbReference>